<feature type="transmembrane region" description="Helical" evidence="1">
    <location>
        <begin position="7"/>
        <end position="24"/>
    </location>
</feature>
<name>A0ABV2JHL5_9STRE</name>
<evidence type="ECO:0000313" key="3">
    <source>
        <dbReference type="Proteomes" id="UP001549037"/>
    </source>
</evidence>
<evidence type="ECO:0000256" key="1">
    <source>
        <dbReference type="SAM" id="Phobius"/>
    </source>
</evidence>
<keyword evidence="1" id="KW-0812">Transmembrane</keyword>
<comment type="caution">
    <text evidence="2">The sequence shown here is derived from an EMBL/GenBank/DDBJ whole genome shotgun (WGS) entry which is preliminary data.</text>
</comment>
<proteinExistence type="predicted"/>
<dbReference type="Proteomes" id="UP001549037">
    <property type="component" value="Unassembled WGS sequence"/>
</dbReference>
<feature type="transmembrane region" description="Helical" evidence="1">
    <location>
        <begin position="90"/>
        <end position="109"/>
    </location>
</feature>
<dbReference type="EMBL" id="JBEPLN010000012">
    <property type="protein sequence ID" value="MET3634271.1"/>
    <property type="molecule type" value="Genomic_DNA"/>
</dbReference>
<evidence type="ECO:0000313" key="2">
    <source>
        <dbReference type="EMBL" id="MET3634271.1"/>
    </source>
</evidence>
<dbReference type="RefSeq" id="WP_354368494.1">
    <property type="nucleotide sequence ID" value="NZ_JBEPLN010000012.1"/>
</dbReference>
<keyword evidence="1" id="KW-1133">Transmembrane helix</keyword>
<feature type="transmembrane region" description="Helical" evidence="1">
    <location>
        <begin position="145"/>
        <end position="165"/>
    </location>
</feature>
<dbReference type="Pfam" id="PF03729">
    <property type="entry name" value="DUF308"/>
    <property type="match status" value="2"/>
</dbReference>
<sequence length="167" mass="18400">MKYFSLSAGIITLIIGLYLFFNPLATLATIGWVLALAVFISGISGLNRYFSTDKQHRNIWSLLQHTISLIFGFLLLTSSTFSLSNAVTLLLSYWLFIVGALRLIAGIKLNQFESGLGRNDIISAIITLILALILFAHPILSAAIIGRLISIIFISIGISSLYLYFKL</sequence>
<protein>
    <submittedName>
        <fullName evidence="2">Uncharacterized membrane protein HdeD (DUF308 family)</fullName>
    </submittedName>
</protein>
<keyword evidence="1" id="KW-0472">Membrane</keyword>
<keyword evidence="3" id="KW-1185">Reference proteome</keyword>
<reference evidence="2 3" key="1">
    <citation type="submission" date="2024-06" db="EMBL/GenBank/DDBJ databases">
        <title>Genomic Encyclopedia of Type Strains, Phase IV (KMG-IV): sequencing the most valuable type-strain genomes for metagenomic binning, comparative biology and taxonomic classification.</title>
        <authorList>
            <person name="Goeker M."/>
        </authorList>
    </citation>
    <scope>NUCLEOTIDE SEQUENCE [LARGE SCALE GENOMIC DNA]</scope>
    <source>
        <strain evidence="2 3">DSM 28302</strain>
    </source>
</reference>
<feature type="transmembrane region" description="Helical" evidence="1">
    <location>
        <begin position="121"/>
        <end position="139"/>
    </location>
</feature>
<dbReference type="PANTHER" id="PTHR34989:SF1">
    <property type="entry name" value="PROTEIN HDED"/>
    <property type="match status" value="1"/>
</dbReference>
<feature type="transmembrane region" description="Helical" evidence="1">
    <location>
        <begin position="30"/>
        <end position="50"/>
    </location>
</feature>
<accession>A0ABV2JHL5</accession>
<feature type="transmembrane region" description="Helical" evidence="1">
    <location>
        <begin position="62"/>
        <end position="84"/>
    </location>
</feature>
<dbReference type="InterPro" id="IPR052712">
    <property type="entry name" value="Acid_resist_chaperone_HdeD"/>
</dbReference>
<gene>
    <name evidence="2" type="ORF">ABID28_000910</name>
</gene>
<organism evidence="2 3">
    <name type="scientific">Streptococcus porcorum</name>
    <dbReference type="NCBI Taxonomy" id="701526"/>
    <lineage>
        <taxon>Bacteria</taxon>
        <taxon>Bacillati</taxon>
        <taxon>Bacillota</taxon>
        <taxon>Bacilli</taxon>
        <taxon>Lactobacillales</taxon>
        <taxon>Streptococcaceae</taxon>
        <taxon>Streptococcus</taxon>
    </lineage>
</organism>
<dbReference type="PANTHER" id="PTHR34989">
    <property type="entry name" value="PROTEIN HDED"/>
    <property type="match status" value="1"/>
</dbReference>
<dbReference type="InterPro" id="IPR005325">
    <property type="entry name" value="DUF308_memb"/>
</dbReference>